<protein>
    <recommendedName>
        <fullName evidence="2">Structural maintenance of chromosomes protein 5</fullName>
    </recommendedName>
</protein>
<dbReference type="AlphaFoldDB" id="W2RLE0"/>
<dbReference type="Gene3D" id="3.40.50.300">
    <property type="entry name" value="P-loop containing nucleotide triphosphate hydrolases"/>
    <property type="match status" value="2"/>
</dbReference>
<comment type="similarity">
    <text evidence="1">Belongs to the SMC family. SMC5 subfamily.</text>
</comment>
<evidence type="ECO:0000313" key="7">
    <source>
        <dbReference type="EMBL" id="ETN37297.1"/>
    </source>
</evidence>
<dbReference type="Proteomes" id="UP000030752">
    <property type="component" value="Unassembled WGS sequence"/>
</dbReference>
<dbReference type="SUPFAM" id="SSF52540">
    <property type="entry name" value="P-loop containing nucleoside triphosphate hydrolases"/>
    <property type="match status" value="2"/>
</dbReference>
<dbReference type="VEuPathDB" id="FungiDB:HMPREF1541_08288"/>
<proteinExistence type="inferred from homology"/>
<feature type="region of interest" description="Disordered" evidence="5">
    <location>
        <begin position="1"/>
        <end position="80"/>
    </location>
</feature>
<dbReference type="GO" id="GO:0003697">
    <property type="term" value="F:single-stranded DNA binding"/>
    <property type="evidence" value="ECO:0007669"/>
    <property type="project" value="TreeGrafter"/>
</dbReference>
<dbReference type="GeneID" id="19975627"/>
<accession>W2RLE0</accession>
<dbReference type="RefSeq" id="XP_008720829.1">
    <property type="nucleotide sequence ID" value="XM_008722607.1"/>
</dbReference>
<sequence length="1202" mass="135555">MARLAVRRTRSPEPEDSDSSRPQTPLSTAPNDRKRARRNTTTSPQPRNVNGDQGPSQQRHGGNPSRLLSSGKRDANHQPGAIVRVKLTNFVTYTKAEFFPGPSLNMVIGPNGTGKSTLVCAICLGLGWPPTLLGRAKDLGEFVKHGASDAQIEIELKRGPSKEGARQRKNHIVRRSIVKDGNKSKWWLDGNESGSAAIRALASSFGIQIDNLCQFLPQDRVVEFAQMKPHEVLLSTQQAAGTPRMVQCYNVLLKLRNELKEHLGGQRTDRDELDNLKRRHEAQRVEVDRERDRKKYKQKLEYLQRAKVFPEYISAKATAEEAKEAQKRLANELRQLEEEAEPALRKVKAKQVYKHKVTLLKKQCEEELKASSGECDNVRSELADLETKMQDFDNQIKADRDQVSTKKTELRKHQMRVQQLENQLQHPPLEFDPRAMAEEINDRNREVTDLEADKRNAQDRRDGLERQADKRKHDIANKEQQIKNFDTQAGRRESQLETLSKDTAQAWRFIQGNRILFEKPVFGPPAVECTVENKNMAKAIESMLQAGDFRIITAQTQNDYELLQKKLIGELRLHQISLRLRYEDESTNIPKPYTLEELRQYGLHSFAIDHIQGPAAVLAMLCAEKKLNQCAIANGRITQEQHDAMKTSKIQSYYADGQINSFRRRLDLGPDAILSMSNSAKEPQVWTDKPVDHGRKALLQRDVAELRGELEEAQTGIKECQAEIEQTADRIRELKTQVEAIRKDKTEKQNAQTAFNALPQRIADAQRLVAEVDDWLRNARERRETWIQEKDETAVERAETAVRFADASRGFKEAMLKLIEVEVQLVEATSDQEVLEQRNSNLRVALEERKTAQRQAADRATTAFKKRRDLWSRVKAISEEAQAEKEAGNDEFLALIQDMTTRKWTPEDWEGEVETVNANIALTEGGSGDAIRQYEEREKRITVLEGRLSSFDGEVQNIRGAIKDIRDEWEPELDSIVAKISDAFGDNFARIGCAGQVEVHKASSTAMEDCSDENGGQGNGLDFANWAIHISVKFRENEPLSLLDSHRQSGGERAVSTIFYLMALQSLSRAPFRVVDEINQGMDGRNERMVHGRMVDIATASRDDGGQGSQYFLITPKLLSGLKYKRGMTVLCIVSGESVPGEGEKASPDDRERIGWEVYPRMDFTKLAETARGLGLATSVPVGATMGGLGRRVDSGVALVGA</sequence>
<keyword evidence="8" id="KW-1185">Reference proteome</keyword>
<dbReference type="PANTHER" id="PTHR45916">
    <property type="entry name" value="STRUCTURAL MAINTENANCE OF CHROMOSOMES PROTEIN 5"/>
    <property type="match status" value="1"/>
</dbReference>
<keyword evidence="3 4" id="KW-0175">Coiled coil</keyword>
<dbReference type="PANTHER" id="PTHR45916:SF1">
    <property type="entry name" value="STRUCTURAL MAINTENANCE OF CHROMOSOMES PROTEIN 5"/>
    <property type="match status" value="1"/>
</dbReference>
<dbReference type="GO" id="GO:0000724">
    <property type="term" value="P:double-strand break repair via homologous recombination"/>
    <property type="evidence" value="ECO:0007669"/>
    <property type="project" value="TreeGrafter"/>
</dbReference>
<dbReference type="HOGENOM" id="CLU_004969_2_0_1"/>
<dbReference type="InterPro" id="IPR027417">
    <property type="entry name" value="P-loop_NTPase"/>
</dbReference>
<evidence type="ECO:0000313" key="8">
    <source>
        <dbReference type="Proteomes" id="UP000030752"/>
    </source>
</evidence>
<dbReference type="Gene3D" id="1.10.287.1490">
    <property type="match status" value="1"/>
</dbReference>
<dbReference type="InParanoid" id="W2RLE0"/>
<dbReference type="Pfam" id="PF02463">
    <property type="entry name" value="SMC_N"/>
    <property type="match status" value="1"/>
</dbReference>
<evidence type="ECO:0000256" key="2">
    <source>
        <dbReference type="ARBA" id="ARBA00018687"/>
    </source>
</evidence>
<organism evidence="7 8">
    <name type="scientific">Cyphellophora europaea (strain CBS 101466)</name>
    <name type="common">Phialophora europaea</name>
    <dbReference type="NCBI Taxonomy" id="1220924"/>
    <lineage>
        <taxon>Eukaryota</taxon>
        <taxon>Fungi</taxon>
        <taxon>Dikarya</taxon>
        <taxon>Ascomycota</taxon>
        <taxon>Pezizomycotina</taxon>
        <taxon>Eurotiomycetes</taxon>
        <taxon>Chaetothyriomycetidae</taxon>
        <taxon>Chaetothyriales</taxon>
        <taxon>Cyphellophoraceae</taxon>
        <taxon>Cyphellophora</taxon>
    </lineage>
</organism>
<evidence type="ECO:0000256" key="1">
    <source>
        <dbReference type="ARBA" id="ARBA00010171"/>
    </source>
</evidence>
<dbReference type="OrthoDB" id="10254973at2759"/>
<name>W2RLE0_CYPE1</name>
<dbReference type="InterPro" id="IPR003395">
    <property type="entry name" value="RecF/RecN/SMC_N"/>
</dbReference>
<feature type="domain" description="RecF/RecN/SMC N-terminal" evidence="6">
    <location>
        <begin position="82"/>
        <end position="1091"/>
    </location>
</feature>
<reference evidence="7 8" key="1">
    <citation type="submission" date="2013-03" db="EMBL/GenBank/DDBJ databases">
        <title>The Genome Sequence of Phialophora europaea CBS 101466.</title>
        <authorList>
            <consortium name="The Broad Institute Genomics Platform"/>
            <person name="Cuomo C."/>
            <person name="de Hoog S."/>
            <person name="Gorbushina A."/>
            <person name="Walker B."/>
            <person name="Young S.K."/>
            <person name="Zeng Q."/>
            <person name="Gargeya S."/>
            <person name="Fitzgerald M."/>
            <person name="Haas B."/>
            <person name="Abouelleil A."/>
            <person name="Allen A.W."/>
            <person name="Alvarado L."/>
            <person name="Arachchi H.M."/>
            <person name="Berlin A.M."/>
            <person name="Chapman S.B."/>
            <person name="Gainer-Dewar J."/>
            <person name="Goldberg J."/>
            <person name="Griggs A."/>
            <person name="Gujja S."/>
            <person name="Hansen M."/>
            <person name="Howarth C."/>
            <person name="Imamovic A."/>
            <person name="Ireland A."/>
            <person name="Larimer J."/>
            <person name="McCowan C."/>
            <person name="Murphy C."/>
            <person name="Pearson M."/>
            <person name="Poon T.W."/>
            <person name="Priest M."/>
            <person name="Roberts A."/>
            <person name="Saif S."/>
            <person name="Shea T."/>
            <person name="Sisk P."/>
            <person name="Sykes S."/>
            <person name="Wortman J."/>
            <person name="Nusbaum C."/>
            <person name="Birren B."/>
        </authorList>
    </citation>
    <scope>NUCLEOTIDE SEQUENCE [LARGE SCALE GENOMIC DNA]</scope>
    <source>
        <strain evidence="7 8">CBS 101466</strain>
    </source>
</reference>
<evidence type="ECO:0000259" key="6">
    <source>
        <dbReference type="Pfam" id="PF02463"/>
    </source>
</evidence>
<evidence type="ECO:0000256" key="3">
    <source>
        <dbReference type="ARBA" id="ARBA00023054"/>
    </source>
</evidence>
<feature type="region of interest" description="Disordered" evidence="5">
    <location>
        <begin position="443"/>
        <end position="475"/>
    </location>
</feature>
<dbReference type="FunCoup" id="W2RLE0">
    <property type="interactions" value="1008"/>
</dbReference>
<dbReference type="eggNOG" id="KOG0979">
    <property type="taxonomic scope" value="Eukaryota"/>
</dbReference>
<evidence type="ECO:0000256" key="4">
    <source>
        <dbReference type="SAM" id="Coils"/>
    </source>
</evidence>
<feature type="compositionally biased region" description="Polar residues" evidence="5">
    <location>
        <begin position="39"/>
        <end position="60"/>
    </location>
</feature>
<dbReference type="STRING" id="1220924.W2RLE0"/>
<evidence type="ECO:0000256" key="5">
    <source>
        <dbReference type="SAM" id="MobiDB-lite"/>
    </source>
</evidence>
<gene>
    <name evidence="7" type="ORF">HMPREF1541_08288</name>
</gene>
<dbReference type="GO" id="GO:0030915">
    <property type="term" value="C:Smc5-Smc6 complex"/>
    <property type="evidence" value="ECO:0007669"/>
    <property type="project" value="TreeGrafter"/>
</dbReference>
<feature type="coiled-coil region" evidence="4">
    <location>
        <begin position="696"/>
        <end position="751"/>
    </location>
</feature>
<dbReference type="EMBL" id="KB822724">
    <property type="protein sequence ID" value="ETN37297.1"/>
    <property type="molecule type" value="Genomic_DNA"/>
</dbReference>
<dbReference type="GO" id="GO:0005634">
    <property type="term" value="C:nucleus"/>
    <property type="evidence" value="ECO:0007669"/>
    <property type="project" value="TreeGrafter"/>
</dbReference>